<feature type="region of interest" description="Disordered" evidence="1">
    <location>
        <begin position="310"/>
        <end position="333"/>
    </location>
</feature>
<comment type="caution">
    <text evidence="2">The sequence shown here is derived from an EMBL/GenBank/DDBJ whole genome shotgun (WGS) entry which is preliminary data.</text>
</comment>
<dbReference type="Proteomes" id="UP000239415">
    <property type="component" value="Unassembled WGS sequence"/>
</dbReference>
<evidence type="ECO:0000313" key="3">
    <source>
        <dbReference type="Proteomes" id="UP000239415"/>
    </source>
</evidence>
<proteinExistence type="predicted"/>
<dbReference type="EMBL" id="PVMZ01000015">
    <property type="protein sequence ID" value="PRX17587.1"/>
    <property type="molecule type" value="Genomic_DNA"/>
</dbReference>
<organism evidence="2 3">
    <name type="scientific">Actinoplanes italicus</name>
    <dbReference type="NCBI Taxonomy" id="113567"/>
    <lineage>
        <taxon>Bacteria</taxon>
        <taxon>Bacillati</taxon>
        <taxon>Actinomycetota</taxon>
        <taxon>Actinomycetes</taxon>
        <taxon>Micromonosporales</taxon>
        <taxon>Micromonosporaceae</taxon>
        <taxon>Actinoplanes</taxon>
    </lineage>
</organism>
<dbReference type="AlphaFoldDB" id="A0A2T0K3X8"/>
<accession>A0A2T0K3X8</accession>
<reference evidence="2 3" key="1">
    <citation type="submission" date="2018-03" db="EMBL/GenBank/DDBJ databases">
        <title>Genomic Encyclopedia of Archaeal and Bacterial Type Strains, Phase II (KMG-II): from individual species to whole genera.</title>
        <authorList>
            <person name="Goeker M."/>
        </authorList>
    </citation>
    <scope>NUCLEOTIDE SEQUENCE [LARGE SCALE GENOMIC DNA]</scope>
    <source>
        <strain evidence="2 3">DSM 43146</strain>
    </source>
</reference>
<feature type="region of interest" description="Disordered" evidence="1">
    <location>
        <begin position="541"/>
        <end position="579"/>
    </location>
</feature>
<dbReference type="RefSeq" id="WP_146169360.1">
    <property type="nucleotide sequence ID" value="NZ_BOMO01000141.1"/>
</dbReference>
<keyword evidence="3" id="KW-1185">Reference proteome</keyword>
<protein>
    <submittedName>
        <fullName evidence="2">Uncharacterized protein</fullName>
    </submittedName>
</protein>
<evidence type="ECO:0000256" key="1">
    <source>
        <dbReference type="SAM" id="MobiDB-lite"/>
    </source>
</evidence>
<feature type="compositionally biased region" description="Basic residues" evidence="1">
    <location>
        <begin position="542"/>
        <end position="559"/>
    </location>
</feature>
<gene>
    <name evidence="2" type="ORF">CLV67_11579</name>
</gene>
<dbReference type="OrthoDB" id="3276909at2"/>
<evidence type="ECO:0000313" key="2">
    <source>
        <dbReference type="EMBL" id="PRX17587.1"/>
    </source>
</evidence>
<sequence>MRSLNADGKARLLSWRRVREFAVPASMIETATARRHAGDWAGASAAAQVDVDLDLREIASLWGRELAALVRADLRRLAPDLLRWHLPRTLSDGLLRPGLTISLARYSASAGDRVERTGRHPVAEDCAHLVVRTAPSWADSGQRISLALWDPAVGDAGPHPRPQPDRRFRLDLHPHLWAADRAHDLRERCGADEFAHPTQADRTAAVPDGRGYAAHRWAAEAAILRAADGYSGPVAIRLGNGRRVLLSDGEPEMDTAPRRGRAGRGRGEAVLPYAATWLAPDLELLQSGMITADLLHPLVAEALASRPDRTTIGAADTGPATAEVRAKTVPSGQAKIEEAEKTADPGQATIQAAGKTVTCGEVTTEAGGMKAVPRQVPTEAGGMKAVPRQVTPEAAGERAEAQAGATAATDDGVRLVECCGAVHRVGLVGGRLVPLDHDAEELRREELLALLGGPPLPCLRSIRTAARNPECLEEVRARLDHGDHAGASALVAELLGPEAKLEGALGEAFAAAAEGRIAHGLYRAGLAARVPAGVTVPIGSRKERHGRRGRHHRLPKRTTRTATTTRTTRTKTTRTAVLR</sequence>
<name>A0A2T0K3X8_9ACTN</name>